<feature type="repeat" description="TPR" evidence="1">
    <location>
        <begin position="64"/>
        <end position="97"/>
    </location>
</feature>
<dbReference type="PANTHER" id="PTHR45588:SF1">
    <property type="entry name" value="WW DOMAIN-CONTAINING PROTEIN"/>
    <property type="match status" value="1"/>
</dbReference>
<dbReference type="PANTHER" id="PTHR45588">
    <property type="entry name" value="TPR DOMAIN-CONTAINING PROTEIN"/>
    <property type="match status" value="1"/>
</dbReference>
<evidence type="ECO:0000313" key="3">
    <source>
        <dbReference type="EMBL" id="GAA3907412.1"/>
    </source>
</evidence>
<reference evidence="4" key="1">
    <citation type="journal article" date="2019" name="Int. J. Syst. Evol. Microbiol.">
        <title>The Global Catalogue of Microorganisms (GCM) 10K type strain sequencing project: providing services to taxonomists for standard genome sequencing and annotation.</title>
        <authorList>
            <consortium name="The Broad Institute Genomics Platform"/>
            <consortium name="The Broad Institute Genome Sequencing Center for Infectious Disease"/>
            <person name="Wu L."/>
            <person name="Ma J."/>
        </authorList>
    </citation>
    <scope>NUCLEOTIDE SEQUENCE [LARGE SCALE GENOMIC DNA]</scope>
    <source>
        <strain evidence="4">JCM 17543</strain>
    </source>
</reference>
<dbReference type="Gene3D" id="1.25.40.10">
    <property type="entry name" value="Tetratricopeptide repeat domain"/>
    <property type="match status" value="2"/>
</dbReference>
<dbReference type="PROSITE" id="PS50005">
    <property type="entry name" value="TPR"/>
    <property type="match status" value="1"/>
</dbReference>
<evidence type="ECO:0000256" key="1">
    <source>
        <dbReference type="PROSITE-ProRule" id="PRU00339"/>
    </source>
</evidence>
<feature type="signal peptide" evidence="2">
    <location>
        <begin position="1"/>
        <end position="23"/>
    </location>
</feature>
<name>A0ABP7LWM2_9SPHN</name>
<dbReference type="SUPFAM" id="SSF48452">
    <property type="entry name" value="TPR-like"/>
    <property type="match status" value="2"/>
</dbReference>
<keyword evidence="2" id="KW-0732">Signal</keyword>
<dbReference type="Proteomes" id="UP001500827">
    <property type="component" value="Unassembled WGS sequence"/>
</dbReference>
<comment type="caution">
    <text evidence="3">The sequence shown here is derived from an EMBL/GenBank/DDBJ whole genome shotgun (WGS) entry which is preliminary data.</text>
</comment>
<evidence type="ECO:0000313" key="4">
    <source>
        <dbReference type="Proteomes" id="UP001500827"/>
    </source>
</evidence>
<keyword evidence="1" id="KW-0802">TPR repeat</keyword>
<sequence>MRKAVLAYLLSAMSLAMPQGVLAQSHDTHAPPPPETLAGWAKGAKLYDGLGTFHRKVTTRSKLAQRYFDQGMRFIWAFNHDEATRSFAKAAEIDPRCASCYWGVALTLGPNYNMPMMSSARARIGLEALRKARVNERRATPVERALIAAVALRYAGAEQVDPSNSGPLLKNYVDAMRKVAARYPNDLDVQTMYAEGLMNTNPWKLWKADGTQNPGTQQILDALQKVLKRDPKHPGANHYYIHAVEASQHPEQALASAEVLTGMMPSAGHLEHMPAHIMQRVGRYEQAAEANRKGAAADLAYIKETAPPDYYPMYLIHNFQFLAASAGMEGRRAETIEALRTARQHMPDAMLMAMPGLDWGAGFIYDGYTKFGMWDEMLAEPAPSARLTGATIHYLQARAEALAAKGRLDEAAGELAKADKLIAAVPADATQGNNAAKPLYEIGQLKARARLAAAGGRRHEAIALLTQAVSQEDKLAYNEPNDIIFPTRPMLGNALMAAGKAAEAEAVFRDDLKRHPNNGWAYLGLSQALAAQNEGAEAAEARVQFEKAWGKADVKLATAAF</sequence>
<dbReference type="InterPro" id="IPR019734">
    <property type="entry name" value="TPR_rpt"/>
</dbReference>
<protein>
    <recommendedName>
        <fullName evidence="5">Tetratricopeptide repeat protein</fullName>
    </recommendedName>
</protein>
<dbReference type="InterPro" id="IPR011990">
    <property type="entry name" value="TPR-like_helical_dom_sf"/>
</dbReference>
<organism evidence="3 4">
    <name type="scientific">Sphingomonas limnosediminicola</name>
    <dbReference type="NCBI Taxonomy" id="940133"/>
    <lineage>
        <taxon>Bacteria</taxon>
        <taxon>Pseudomonadati</taxon>
        <taxon>Pseudomonadota</taxon>
        <taxon>Alphaproteobacteria</taxon>
        <taxon>Sphingomonadales</taxon>
        <taxon>Sphingomonadaceae</taxon>
        <taxon>Sphingomonas</taxon>
    </lineage>
</organism>
<evidence type="ECO:0008006" key="5">
    <source>
        <dbReference type="Google" id="ProtNLM"/>
    </source>
</evidence>
<accession>A0ABP7LWM2</accession>
<proteinExistence type="predicted"/>
<dbReference type="EMBL" id="BAABBM010000001">
    <property type="protein sequence ID" value="GAA3907412.1"/>
    <property type="molecule type" value="Genomic_DNA"/>
</dbReference>
<feature type="chain" id="PRO_5045315994" description="Tetratricopeptide repeat protein" evidence="2">
    <location>
        <begin position="24"/>
        <end position="561"/>
    </location>
</feature>
<gene>
    <name evidence="3" type="ORF">GCM10022276_27320</name>
</gene>
<keyword evidence="4" id="KW-1185">Reference proteome</keyword>
<dbReference type="RefSeq" id="WP_344700247.1">
    <property type="nucleotide sequence ID" value="NZ_BAABBM010000001.1"/>
</dbReference>
<evidence type="ECO:0000256" key="2">
    <source>
        <dbReference type="SAM" id="SignalP"/>
    </source>
</evidence>